<protein>
    <submittedName>
        <fullName evidence="3">Flavodoxin</fullName>
    </submittedName>
</protein>
<reference evidence="6 9" key="1">
    <citation type="submission" date="2016-07" db="EMBL/GenBank/DDBJ databases">
        <title>Characterization of isolates of Eisenbergiella tayi derived from blood cultures, using whole genome sequencing.</title>
        <authorList>
            <person name="Burdz T."/>
            <person name="Wiebe D."/>
            <person name="Huynh C."/>
            <person name="Bernard K."/>
        </authorList>
    </citation>
    <scope>NUCLEOTIDE SEQUENCE [LARGE SCALE GENOMIC DNA]</scope>
    <source>
        <strain evidence="3 6">NML 110608</strain>
        <strain evidence="2 9">NML 120489</strain>
    </source>
</reference>
<name>A0A1E3AGN4_9FIRM</name>
<evidence type="ECO:0000313" key="2">
    <source>
        <dbReference type="EMBL" id="ODM02917.1"/>
    </source>
</evidence>
<dbReference type="EMBL" id="MEHA01000008">
    <property type="protein sequence ID" value="ODR51919.1"/>
    <property type="molecule type" value="Genomic_DNA"/>
</dbReference>
<dbReference type="InterPro" id="IPR054633">
    <property type="entry name" value="BilS"/>
</dbReference>
<dbReference type="SUPFAM" id="SSF52218">
    <property type="entry name" value="Flavoproteins"/>
    <property type="match status" value="1"/>
</dbReference>
<reference evidence="4 7" key="3">
    <citation type="submission" date="2016-08" db="EMBL/GenBank/DDBJ databases">
        <authorList>
            <person name="Seilhamer J.J."/>
        </authorList>
    </citation>
    <scope>NUCLEOTIDE SEQUENCE [LARGE SCALE GENOMIC DNA]</scope>
    <source>
        <strain evidence="4 7">NML150140-1</strain>
    </source>
</reference>
<comment type="caution">
    <text evidence="3">The sequence shown here is derived from an EMBL/GenBank/DDBJ whole genome shotgun (WGS) entry which is preliminary data.</text>
</comment>
<evidence type="ECO:0000313" key="3">
    <source>
        <dbReference type="EMBL" id="ODM07817.1"/>
    </source>
</evidence>
<dbReference type="EMBL" id="MEHD01000023">
    <property type="protein sequence ID" value="ODR56636.1"/>
    <property type="molecule type" value="Genomic_DNA"/>
</dbReference>
<dbReference type="GO" id="GO:0016651">
    <property type="term" value="F:oxidoreductase activity, acting on NAD(P)H"/>
    <property type="evidence" value="ECO:0007669"/>
    <property type="project" value="UniProtKB-ARBA"/>
</dbReference>
<feature type="domain" description="Flavodoxin-like" evidence="1">
    <location>
        <begin position="5"/>
        <end position="162"/>
    </location>
</feature>
<gene>
    <name evidence="2" type="ORF">BEH84_06149</name>
    <name evidence="4" type="ORF">BEI59_13555</name>
    <name evidence="3" type="ORF">BEI61_03709</name>
    <name evidence="5" type="ORF">BEI63_14220</name>
</gene>
<dbReference type="InterPro" id="IPR029039">
    <property type="entry name" value="Flavoprotein-like_sf"/>
</dbReference>
<evidence type="ECO:0000313" key="8">
    <source>
        <dbReference type="Proteomes" id="UP000094869"/>
    </source>
</evidence>
<dbReference type="Proteomes" id="UP000094067">
    <property type="component" value="Unassembled WGS sequence"/>
</dbReference>
<evidence type="ECO:0000313" key="4">
    <source>
        <dbReference type="EMBL" id="ODR51919.1"/>
    </source>
</evidence>
<evidence type="ECO:0000313" key="6">
    <source>
        <dbReference type="Proteomes" id="UP000094067"/>
    </source>
</evidence>
<proteinExistence type="predicted"/>
<dbReference type="AlphaFoldDB" id="A0A1E3AGN4"/>
<dbReference type="GO" id="GO:0010181">
    <property type="term" value="F:FMN binding"/>
    <property type="evidence" value="ECO:0007669"/>
    <property type="project" value="InterPro"/>
</dbReference>
<dbReference type="PROSITE" id="PS00201">
    <property type="entry name" value="FLAVODOXIN"/>
    <property type="match status" value="1"/>
</dbReference>
<dbReference type="InterPro" id="IPR001226">
    <property type="entry name" value="Flavodoxin_CS"/>
</dbReference>
<keyword evidence="8" id="KW-1185">Reference proteome</keyword>
<evidence type="ECO:0000313" key="5">
    <source>
        <dbReference type="EMBL" id="ODR56636.1"/>
    </source>
</evidence>
<dbReference type="OrthoDB" id="307208at2"/>
<dbReference type="EMBL" id="MCGH01000002">
    <property type="protein sequence ID" value="ODM07817.1"/>
    <property type="molecule type" value="Genomic_DNA"/>
</dbReference>
<evidence type="ECO:0000259" key="1">
    <source>
        <dbReference type="Pfam" id="PF12641"/>
    </source>
</evidence>
<dbReference type="EMBL" id="MCGI01000008">
    <property type="protein sequence ID" value="ODM02917.1"/>
    <property type="molecule type" value="Genomic_DNA"/>
</dbReference>
<dbReference type="GeneID" id="93304677"/>
<dbReference type="Proteomes" id="UP000094271">
    <property type="component" value="Unassembled WGS sequence"/>
</dbReference>
<organism evidence="3 6">
    <name type="scientific">Eisenbergiella tayi</name>
    <dbReference type="NCBI Taxonomy" id="1432052"/>
    <lineage>
        <taxon>Bacteria</taxon>
        <taxon>Bacillati</taxon>
        <taxon>Bacillota</taxon>
        <taxon>Clostridia</taxon>
        <taxon>Lachnospirales</taxon>
        <taxon>Lachnospiraceae</taxon>
        <taxon>Eisenbergiella</taxon>
    </lineage>
</organism>
<accession>A0A1E3AGN4</accession>
<dbReference type="Pfam" id="PF12641">
    <property type="entry name" value="Flavodoxin_3"/>
    <property type="match status" value="1"/>
</dbReference>
<dbReference type="GO" id="GO:0009055">
    <property type="term" value="F:electron transfer activity"/>
    <property type="evidence" value="ECO:0007669"/>
    <property type="project" value="InterPro"/>
</dbReference>
<dbReference type="InterPro" id="IPR008254">
    <property type="entry name" value="Flavodoxin/NO_synth"/>
</dbReference>
<dbReference type="NCBIfam" id="NF045594">
    <property type="entry name" value="flavodox_BilS"/>
    <property type="match status" value="1"/>
</dbReference>
<dbReference type="RefSeq" id="WP_044972958.1">
    <property type="nucleotide sequence ID" value="NZ_BAABXS010000001.1"/>
</dbReference>
<sequence>MEVMVIYSSHTGNTKKIASSIFAAIPGDSKDMQSIDEYSGKDAETYFVGFWTDKGTCDMRVVDLLSELEGKNVALFGTCGMGTNEEYYKSIEQKVKVWLPEDCRYLGAYMCQGKMPMQVRQKYEMMENSGMEEAKVKAMLRNFDEALLHPDAEDLKNAAAFAVNVMDRLKNREC</sequence>
<dbReference type="Proteomes" id="UP000095003">
    <property type="component" value="Unassembled WGS sequence"/>
</dbReference>
<reference evidence="5 8" key="2">
    <citation type="submission" date="2016-08" db="EMBL/GenBank/DDBJ databases">
        <title>Characterization of Isolates of Eisenbergiella tayi Derived from Blood Cultures, Using Whole Genome Sequencing.</title>
        <authorList>
            <person name="Bernier A.-M."/>
            <person name="Burdz T."/>
            <person name="Wiebe D."/>
            <person name="Bernard K."/>
        </authorList>
    </citation>
    <scope>NUCLEOTIDE SEQUENCE [LARGE SCALE GENOMIC DNA]</scope>
    <source>
        <strain evidence="5 8">NML120146</strain>
    </source>
</reference>
<dbReference type="PATRIC" id="fig|1432052.3.peg.6796"/>
<dbReference type="Gene3D" id="3.40.50.360">
    <property type="match status" value="1"/>
</dbReference>
<evidence type="ECO:0000313" key="9">
    <source>
        <dbReference type="Proteomes" id="UP000095003"/>
    </source>
</evidence>
<evidence type="ECO:0000313" key="7">
    <source>
        <dbReference type="Proteomes" id="UP000094271"/>
    </source>
</evidence>
<dbReference type="Proteomes" id="UP000094869">
    <property type="component" value="Unassembled WGS sequence"/>
</dbReference>